<protein>
    <submittedName>
        <fullName evidence="2">Cell division protein FtsL</fullName>
    </submittedName>
</protein>
<keyword evidence="3" id="KW-1185">Reference proteome</keyword>
<dbReference type="EMBL" id="JACHYB010000002">
    <property type="protein sequence ID" value="MBB3188350.1"/>
    <property type="molecule type" value="Genomic_DNA"/>
</dbReference>
<evidence type="ECO:0000313" key="2">
    <source>
        <dbReference type="EMBL" id="MBB3188350.1"/>
    </source>
</evidence>
<sequence>MYYRIFLIVCFLFVAGCGDIVWPDNVLFFRKNGRIQHNTDKTAAPHKLFITKRKPGPHDYKRWLSLAARYLKTGQADSARLCLARCPDPHELAPEYFHLWQQVEKQEGHPDRALYYAERVTMAKDSLRDSMLEQSLYGLERKYNYERFIAENDRLIIENQHGKVYLLLLTVIVLIVVSLLQYHKYRARQKELEQKNALIAREQENNRLTLQQLKLQQTIIETLEFYRTTRLTGYLSDKTAGNSPSVRQMQAATRIELRDRIMACIQVIYPQLYDYLLSHPSNLNATEMLLCCLIHAGFEVSLIVALLNIKKESLYVFRSKIREKLELDKNEDLSSFLAKKQAPFQGNL</sequence>
<reference evidence="2 3" key="1">
    <citation type="submission" date="2020-08" db="EMBL/GenBank/DDBJ databases">
        <title>Genomic Encyclopedia of Type Strains, Phase IV (KMG-IV): sequencing the most valuable type-strain genomes for metagenomic binning, comparative biology and taxonomic classification.</title>
        <authorList>
            <person name="Goeker M."/>
        </authorList>
    </citation>
    <scope>NUCLEOTIDE SEQUENCE [LARGE SCALE GENOMIC DNA]</scope>
    <source>
        <strain evidence="2 3">DSM 27471</strain>
    </source>
</reference>
<evidence type="ECO:0000256" key="1">
    <source>
        <dbReference type="SAM" id="Phobius"/>
    </source>
</evidence>
<organism evidence="2 3">
    <name type="scientific">Microbacter margulisiae</name>
    <dbReference type="NCBI Taxonomy" id="1350067"/>
    <lineage>
        <taxon>Bacteria</taxon>
        <taxon>Pseudomonadati</taxon>
        <taxon>Bacteroidota</taxon>
        <taxon>Bacteroidia</taxon>
        <taxon>Bacteroidales</taxon>
        <taxon>Porphyromonadaceae</taxon>
        <taxon>Microbacter</taxon>
    </lineage>
</organism>
<keyword evidence="2" id="KW-0132">Cell division</keyword>
<gene>
    <name evidence="2" type="ORF">FHX64_002548</name>
</gene>
<dbReference type="PROSITE" id="PS51257">
    <property type="entry name" value="PROKAR_LIPOPROTEIN"/>
    <property type="match status" value="1"/>
</dbReference>
<dbReference type="AlphaFoldDB" id="A0A7W5DSN7"/>
<dbReference type="Proteomes" id="UP000544222">
    <property type="component" value="Unassembled WGS sequence"/>
</dbReference>
<dbReference type="SUPFAM" id="SSF48452">
    <property type="entry name" value="TPR-like"/>
    <property type="match status" value="1"/>
</dbReference>
<dbReference type="GO" id="GO:0051301">
    <property type="term" value="P:cell division"/>
    <property type="evidence" value="ECO:0007669"/>
    <property type="project" value="UniProtKB-KW"/>
</dbReference>
<comment type="caution">
    <text evidence="2">The sequence shown here is derived from an EMBL/GenBank/DDBJ whole genome shotgun (WGS) entry which is preliminary data.</text>
</comment>
<keyword evidence="1" id="KW-1133">Transmembrane helix</keyword>
<dbReference type="RefSeq" id="WP_183414104.1">
    <property type="nucleotide sequence ID" value="NZ_JACHYB010000002.1"/>
</dbReference>
<accession>A0A7W5DSN7</accession>
<name>A0A7W5DSN7_9PORP</name>
<dbReference type="InterPro" id="IPR011990">
    <property type="entry name" value="TPR-like_helical_dom_sf"/>
</dbReference>
<keyword evidence="1" id="KW-0472">Membrane</keyword>
<evidence type="ECO:0000313" key="3">
    <source>
        <dbReference type="Proteomes" id="UP000544222"/>
    </source>
</evidence>
<keyword evidence="1" id="KW-0812">Transmembrane</keyword>
<feature type="transmembrane region" description="Helical" evidence="1">
    <location>
        <begin position="164"/>
        <end position="182"/>
    </location>
</feature>
<proteinExistence type="predicted"/>
<keyword evidence="2" id="KW-0131">Cell cycle</keyword>